<name>A0A2T1LZZ4_9CHRO</name>
<comment type="caution">
    <text evidence="1">The sequence shown here is derived from an EMBL/GenBank/DDBJ whole genome shotgun (WGS) entry which is preliminary data.</text>
</comment>
<accession>A0A2T1LZZ4</accession>
<organism evidence="1 2">
    <name type="scientific">Aphanothece hegewaldii CCALA 016</name>
    <dbReference type="NCBI Taxonomy" id="2107694"/>
    <lineage>
        <taxon>Bacteria</taxon>
        <taxon>Bacillati</taxon>
        <taxon>Cyanobacteriota</taxon>
        <taxon>Cyanophyceae</taxon>
        <taxon>Oscillatoriophycideae</taxon>
        <taxon>Chroococcales</taxon>
        <taxon>Aphanothecaceae</taxon>
        <taxon>Aphanothece</taxon>
    </lineage>
</organism>
<reference evidence="1 2" key="2">
    <citation type="submission" date="2018-03" db="EMBL/GenBank/DDBJ databases">
        <authorList>
            <person name="Keele B.F."/>
        </authorList>
    </citation>
    <scope>NUCLEOTIDE SEQUENCE [LARGE SCALE GENOMIC DNA]</scope>
    <source>
        <strain evidence="1 2">CCALA 016</strain>
    </source>
</reference>
<proteinExistence type="predicted"/>
<evidence type="ECO:0000313" key="2">
    <source>
        <dbReference type="Proteomes" id="UP000239001"/>
    </source>
</evidence>
<protein>
    <submittedName>
        <fullName evidence="1">Uncharacterized protein</fullName>
    </submittedName>
</protein>
<sequence length="121" mass="14123">MKMLLREQFDQQTLLELFWTEPIKSIPEDGYCCYEAKDSTGTRLLFGIDTINKSIQIELKNLEHHFLSLTYELVDFLEIIDLKQGKFTITVAPKIAEIHTQIQIELRPYIKIKGYTLSQEG</sequence>
<dbReference type="AlphaFoldDB" id="A0A2T1LZZ4"/>
<gene>
    <name evidence="1" type="ORF">C7H19_08345</name>
</gene>
<dbReference type="CDD" id="cd20698">
    <property type="entry name" value="CdiI_Kp-like"/>
    <property type="match status" value="1"/>
</dbReference>
<keyword evidence="2" id="KW-1185">Reference proteome</keyword>
<reference evidence="1 2" key="1">
    <citation type="submission" date="2018-03" db="EMBL/GenBank/DDBJ databases">
        <title>The ancient ancestry and fast evolution of plastids.</title>
        <authorList>
            <person name="Moore K.R."/>
            <person name="Magnabosco C."/>
            <person name="Momper L."/>
            <person name="Gold D.A."/>
            <person name="Bosak T."/>
            <person name="Fournier G.P."/>
        </authorList>
    </citation>
    <scope>NUCLEOTIDE SEQUENCE [LARGE SCALE GENOMIC DNA]</scope>
    <source>
        <strain evidence="1 2">CCALA 016</strain>
    </source>
</reference>
<dbReference type="RefSeq" id="WP_106456411.1">
    <property type="nucleotide sequence ID" value="NZ_PXOH01000006.1"/>
</dbReference>
<dbReference type="Proteomes" id="UP000239001">
    <property type="component" value="Unassembled WGS sequence"/>
</dbReference>
<dbReference type="EMBL" id="PXOH01000006">
    <property type="protein sequence ID" value="PSF37972.1"/>
    <property type="molecule type" value="Genomic_DNA"/>
</dbReference>
<evidence type="ECO:0000313" key="1">
    <source>
        <dbReference type="EMBL" id="PSF37972.1"/>
    </source>
</evidence>